<name>A0A0D3KA39_EMIH1</name>
<evidence type="ECO:0000313" key="1">
    <source>
        <dbReference type="EnsemblProtists" id="EOD32624"/>
    </source>
</evidence>
<protein>
    <submittedName>
        <fullName evidence="1">Uncharacterized protein</fullName>
    </submittedName>
</protein>
<proteinExistence type="predicted"/>
<keyword evidence="2" id="KW-1185">Reference proteome</keyword>
<sequence length="53" mass="5774">TSVLDAIVWLPRLNRSATVGSSTCTLTKCGYLSVVDVACEIQYRRPSDSNLRG</sequence>
<evidence type="ECO:0000313" key="2">
    <source>
        <dbReference type="Proteomes" id="UP000013827"/>
    </source>
</evidence>
<dbReference type="GeneID" id="17277896"/>
<dbReference type="RefSeq" id="XP_005785053.1">
    <property type="nucleotide sequence ID" value="XM_005784996.1"/>
</dbReference>
<dbReference type="KEGG" id="ehx:EMIHUDRAFT_364367"/>
<reference evidence="2" key="1">
    <citation type="journal article" date="2013" name="Nature">
        <title>Pan genome of the phytoplankton Emiliania underpins its global distribution.</title>
        <authorList>
            <person name="Read B.A."/>
            <person name="Kegel J."/>
            <person name="Klute M.J."/>
            <person name="Kuo A."/>
            <person name="Lefebvre S.C."/>
            <person name="Maumus F."/>
            <person name="Mayer C."/>
            <person name="Miller J."/>
            <person name="Monier A."/>
            <person name="Salamov A."/>
            <person name="Young J."/>
            <person name="Aguilar M."/>
            <person name="Claverie J.M."/>
            <person name="Frickenhaus S."/>
            <person name="Gonzalez K."/>
            <person name="Herman E.K."/>
            <person name="Lin Y.C."/>
            <person name="Napier J."/>
            <person name="Ogata H."/>
            <person name="Sarno A.F."/>
            <person name="Shmutz J."/>
            <person name="Schroeder D."/>
            <person name="de Vargas C."/>
            <person name="Verret F."/>
            <person name="von Dassow P."/>
            <person name="Valentin K."/>
            <person name="Van de Peer Y."/>
            <person name="Wheeler G."/>
            <person name="Dacks J.B."/>
            <person name="Delwiche C.F."/>
            <person name="Dyhrman S.T."/>
            <person name="Glockner G."/>
            <person name="John U."/>
            <person name="Richards T."/>
            <person name="Worden A.Z."/>
            <person name="Zhang X."/>
            <person name="Grigoriev I.V."/>
            <person name="Allen A.E."/>
            <person name="Bidle K."/>
            <person name="Borodovsky M."/>
            <person name="Bowler C."/>
            <person name="Brownlee C."/>
            <person name="Cock J.M."/>
            <person name="Elias M."/>
            <person name="Gladyshev V.N."/>
            <person name="Groth M."/>
            <person name="Guda C."/>
            <person name="Hadaegh A."/>
            <person name="Iglesias-Rodriguez M.D."/>
            <person name="Jenkins J."/>
            <person name="Jones B.M."/>
            <person name="Lawson T."/>
            <person name="Leese F."/>
            <person name="Lindquist E."/>
            <person name="Lobanov A."/>
            <person name="Lomsadze A."/>
            <person name="Malik S.B."/>
            <person name="Marsh M.E."/>
            <person name="Mackinder L."/>
            <person name="Mock T."/>
            <person name="Mueller-Roeber B."/>
            <person name="Pagarete A."/>
            <person name="Parker M."/>
            <person name="Probert I."/>
            <person name="Quesneville H."/>
            <person name="Raines C."/>
            <person name="Rensing S.A."/>
            <person name="Riano-Pachon D.M."/>
            <person name="Richier S."/>
            <person name="Rokitta S."/>
            <person name="Shiraiwa Y."/>
            <person name="Soanes D.M."/>
            <person name="van der Giezen M."/>
            <person name="Wahlund T.M."/>
            <person name="Williams B."/>
            <person name="Wilson W."/>
            <person name="Wolfe G."/>
            <person name="Wurch L.L."/>
        </authorList>
    </citation>
    <scope>NUCLEOTIDE SEQUENCE</scope>
</reference>
<dbReference type="EnsemblProtists" id="EOD32624">
    <property type="protein sequence ID" value="EOD32624"/>
    <property type="gene ID" value="EMIHUDRAFT_364367"/>
</dbReference>
<reference evidence="1" key="2">
    <citation type="submission" date="2024-10" db="UniProtKB">
        <authorList>
            <consortium name="EnsemblProtists"/>
        </authorList>
    </citation>
    <scope>IDENTIFICATION</scope>
</reference>
<organism evidence="1 2">
    <name type="scientific">Emiliania huxleyi (strain CCMP1516)</name>
    <dbReference type="NCBI Taxonomy" id="280463"/>
    <lineage>
        <taxon>Eukaryota</taxon>
        <taxon>Haptista</taxon>
        <taxon>Haptophyta</taxon>
        <taxon>Prymnesiophyceae</taxon>
        <taxon>Isochrysidales</taxon>
        <taxon>Noelaerhabdaceae</taxon>
        <taxon>Emiliania</taxon>
    </lineage>
</organism>
<dbReference type="Proteomes" id="UP000013827">
    <property type="component" value="Unassembled WGS sequence"/>
</dbReference>
<accession>A0A0D3KA39</accession>
<dbReference type="PaxDb" id="2903-EOD32624"/>
<dbReference type="AlphaFoldDB" id="A0A0D3KA39"/>
<dbReference type="HOGENOM" id="CLU_3075076_0_0_1"/>